<dbReference type="PANTHER" id="PTHR30153:SF2">
    <property type="entry name" value="REPLICATIVE DNA HELICASE"/>
    <property type="match status" value="1"/>
</dbReference>
<evidence type="ECO:0000313" key="5">
    <source>
        <dbReference type="EMBL" id="WTQ78736.1"/>
    </source>
</evidence>
<keyword evidence="5" id="KW-0378">Hydrolase</keyword>
<feature type="compositionally biased region" description="Basic and acidic residues" evidence="3">
    <location>
        <begin position="320"/>
        <end position="339"/>
    </location>
</feature>
<reference evidence="5" key="1">
    <citation type="submission" date="2022-10" db="EMBL/GenBank/DDBJ databases">
        <title>The complete genomes of actinobacterial strains from the NBC collection.</title>
        <authorList>
            <person name="Joergensen T.S."/>
            <person name="Alvarez Arevalo M."/>
            <person name="Sterndorff E.B."/>
            <person name="Faurdal D."/>
            <person name="Vuksanovic O."/>
            <person name="Mourched A.-S."/>
            <person name="Charusanti P."/>
            <person name="Shaw S."/>
            <person name="Blin K."/>
            <person name="Weber T."/>
        </authorList>
    </citation>
    <scope>NUCLEOTIDE SEQUENCE</scope>
    <source>
        <strain evidence="5">NBC_00148</strain>
        <plasmid evidence="5">unnamed1</plasmid>
    </source>
</reference>
<protein>
    <submittedName>
        <fullName evidence="5">DNA helicase</fullName>
    </submittedName>
</protein>
<dbReference type="GO" id="GO:0005829">
    <property type="term" value="C:cytosol"/>
    <property type="evidence" value="ECO:0007669"/>
    <property type="project" value="TreeGrafter"/>
</dbReference>
<dbReference type="GO" id="GO:0005524">
    <property type="term" value="F:ATP binding"/>
    <property type="evidence" value="ECO:0007669"/>
    <property type="project" value="InterPro"/>
</dbReference>
<dbReference type="SUPFAM" id="SSF48024">
    <property type="entry name" value="N-terminal domain of DnaB helicase"/>
    <property type="match status" value="2"/>
</dbReference>
<accession>A0AAU1M5P8</accession>
<feature type="domain" description="DNA helicase DnaB-like N-terminal" evidence="4">
    <location>
        <begin position="184"/>
        <end position="251"/>
    </location>
</feature>
<evidence type="ECO:0000259" key="4">
    <source>
        <dbReference type="Pfam" id="PF00772"/>
    </source>
</evidence>
<dbReference type="InterPro" id="IPR036185">
    <property type="entry name" value="DNA_heli_DnaB-like_N_sf"/>
</dbReference>
<keyword evidence="5" id="KW-0547">Nucleotide-binding</keyword>
<dbReference type="PANTHER" id="PTHR30153">
    <property type="entry name" value="REPLICATIVE DNA HELICASE DNAB"/>
    <property type="match status" value="1"/>
</dbReference>
<dbReference type="Gene3D" id="1.10.860.10">
    <property type="entry name" value="DNAb Helicase, Chain A"/>
    <property type="match status" value="2"/>
</dbReference>
<feature type="region of interest" description="Disordered" evidence="3">
    <location>
        <begin position="320"/>
        <end position="361"/>
    </location>
</feature>
<dbReference type="InterPro" id="IPR007693">
    <property type="entry name" value="DNA_helicase_DnaB-like_N"/>
</dbReference>
<dbReference type="GO" id="GO:0003678">
    <property type="term" value="F:DNA helicase activity"/>
    <property type="evidence" value="ECO:0007669"/>
    <property type="project" value="InterPro"/>
</dbReference>
<dbReference type="AlphaFoldDB" id="A0AAU1M5P8"/>
<keyword evidence="5" id="KW-0067">ATP-binding</keyword>
<keyword evidence="5" id="KW-0347">Helicase</keyword>
<keyword evidence="2" id="KW-0238">DNA-binding</keyword>
<name>A0AAU1M5P8_9ACTN</name>
<evidence type="ECO:0000256" key="2">
    <source>
        <dbReference type="ARBA" id="ARBA00023125"/>
    </source>
</evidence>
<dbReference type="GO" id="GO:0006260">
    <property type="term" value="P:DNA replication"/>
    <property type="evidence" value="ECO:0007669"/>
    <property type="project" value="UniProtKB-KW"/>
</dbReference>
<sequence>MNRRTRRAEEALLGAMLFRPEALPAMRWVPAGAFSSPDLGALWTALHTIDFRTVPRNDRQVAVSAAVAQIEDQGLRQCLTPTRIAQLASACPEPRNAALYGGMTVESAIHRSVEHAGNELRDTAQRAEVDQAGQALDQIERTGNRLAALDTAWKAAPETVRNLLDTPAEEPIQLAGRTTRARVDLQAEAETVASLLWQPNQLPQVTGWLRSADFSDKQLAAVYEAMTTLHDRHAPIDTVTVAWEAARRPGAQPSGQVLDELERAGTGGTASYTGEQVLATAALDRLDATGHHMRDLALHPQLAPTALVDHAEQAMQPSIADRERVHHAEREPELARDSEPAPAGPTHTQPTTPEHEMEINL</sequence>
<dbReference type="Pfam" id="PF00772">
    <property type="entry name" value="DnaB"/>
    <property type="match status" value="1"/>
</dbReference>
<dbReference type="EMBL" id="CP108170">
    <property type="protein sequence ID" value="WTQ78736.1"/>
    <property type="molecule type" value="Genomic_DNA"/>
</dbReference>
<evidence type="ECO:0000256" key="3">
    <source>
        <dbReference type="SAM" id="MobiDB-lite"/>
    </source>
</evidence>
<geneLocation type="plasmid" evidence="5">
    <name>unnamed1</name>
</geneLocation>
<keyword evidence="1" id="KW-0235">DNA replication</keyword>
<evidence type="ECO:0000256" key="1">
    <source>
        <dbReference type="ARBA" id="ARBA00022705"/>
    </source>
</evidence>
<proteinExistence type="predicted"/>
<dbReference type="GO" id="GO:0003677">
    <property type="term" value="F:DNA binding"/>
    <property type="evidence" value="ECO:0007669"/>
    <property type="project" value="UniProtKB-KW"/>
</dbReference>
<dbReference type="InterPro" id="IPR016136">
    <property type="entry name" value="DNA_helicase_N/primase_C"/>
</dbReference>
<organism evidence="5">
    <name type="scientific">Streptomyces sp. NBC_00148</name>
    <dbReference type="NCBI Taxonomy" id="2903626"/>
    <lineage>
        <taxon>Bacteria</taxon>
        <taxon>Bacillati</taxon>
        <taxon>Actinomycetota</taxon>
        <taxon>Actinomycetes</taxon>
        <taxon>Kitasatosporales</taxon>
        <taxon>Streptomycetaceae</taxon>
        <taxon>Streptomyces</taxon>
    </lineage>
</organism>
<keyword evidence="5" id="KW-0614">Plasmid</keyword>
<gene>
    <name evidence="5" type="ORF">OG222_36990</name>
</gene>